<protein>
    <submittedName>
        <fullName evidence="2">AIPR protein</fullName>
    </submittedName>
</protein>
<evidence type="ECO:0000313" key="3">
    <source>
        <dbReference type="Proteomes" id="UP000194360"/>
    </source>
</evidence>
<sequence>MIRHLQLTYGELIDMDGVVFPPGPDRDNVFRSRALTALAIQDLTGCSAADAAAGVIDCFDDQGVDGVAVSADHNRVWLLQTKWSDQGTGGIDMSSTLKFLRGVEMLQDGEYTEFCDHLDRVRDGLDRAMNNPGVRVTLVLVLFGKQQPAPVLRAEFDKFLAGVNDLHPMADLVVLNFAEIYEVVRRGADTAAADLALTLEQWGYLPEPFPAYYGSVAASEIAEWYAAAGERLFGRNIRGSLDLTDVNQGIRSTLRTAPESFWYLNNGITILCASLTKAFAGGSRAFGKFELSGANVVNGAQTVSSIHEVAREDPDVVANARVWVRLITLDACPPGFAAQVTEATNTQNQVVARDFVALDPVQATLRQDFALTLGKTYVVKRGEPEPEPAHGCSVVDVANALACADPDARHVARAQQGAAMWERGDQGTYSTLFRRAPSAERAWLLVGFLREVAARLQAEEAGREGRALRVVATARYLIAHVLLRYAADDGGADPDRPAWPALLAKVGELVDLLTVTIDTHYSPHSAIPAIMGDGDRCVDLAATALDHLRSGSGPVDLPAQYSTAARKERVTRRPNAVTVLVDAGTLPDGTPLRFVPRTSRQIEAFGRWIDADPRRGIATWVNRRGSPLLWAADGRYYSPSKLVMDMISEVGIVVKAVQGTRHWQTEDGRILVDIAEAVRSGES</sequence>
<reference evidence="2 3" key="1">
    <citation type="submission" date="2016-09" db="EMBL/GenBank/DDBJ databases">
        <title>Pseudonocardia autotrophica DSM535, a candidate organism with high potential of specific P450 cytochromes.</title>
        <authorList>
            <person name="Grumaz C."/>
            <person name="Vainshtein Y."/>
            <person name="Kirstahler P."/>
            <person name="Sohn K."/>
        </authorList>
    </citation>
    <scope>NUCLEOTIDE SEQUENCE [LARGE SCALE GENOMIC DNA]</scope>
    <source>
        <strain evidence="2 3">DSM 535</strain>
    </source>
</reference>
<feature type="domain" description="Abortive phage infection protein C-terminal" evidence="1">
    <location>
        <begin position="233"/>
        <end position="385"/>
    </location>
</feature>
<organism evidence="2 3">
    <name type="scientific">Pseudonocardia autotrophica</name>
    <name type="common">Amycolata autotrophica</name>
    <name type="synonym">Nocardia autotrophica</name>
    <dbReference type="NCBI Taxonomy" id="2074"/>
    <lineage>
        <taxon>Bacteria</taxon>
        <taxon>Bacillati</taxon>
        <taxon>Actinomycetota</taxon>
        <taxon>Actinomycetes</taxon>
        <taxon>Pseudonocardiales</taxon>
        <taxon>Pseudonocardiaceae</taxon>
        <taxon>Pseudonocardia</taxon>
    </lineage>
</organism>
<dbReference type="AlphaFoldDB" id="A0A1Y2MNX3"/>
<keyword evidence="3" id="KW-1185">Reference proteome</keyword>
<dbReference type="EMBL" id="MIGB01000035">
    <property type="protein sequence ID" value="OSY36872.1"/>
    <property type="molecule type" value="Genomic_DNA"/>
</dbReference>
<dbReference type="Pfam" id="PF10592">
    <property type="entry name" value="AIPR"/>
    <property type="match status" value="1"/>
</dbReference>
<comment type="caution">
    <text evidence="2">The sequence shown here is derived from an EMBL/GenBank/DDBJ whole genome shotgun (WGS) entry which is preliminary data.</text>
</comment>
<evidence type="ECO:0000259" key="1">
    <source>
        <dbReference type="Pfam" id="PF10592"/>
    </source>
</evidence>
<dbReference type="Proteomes" id="UP000194360">
    <property type="component" value="Unassembled WGS sequence"/>
</dbReference>
<evidence type="ECO:0000313" key="2">
    <source>
        <dbReference type="EMBL" id="OSY36872.1"/>
    </source>
</evidence>
<accession>A0A1Y2MNX3</accession>
<name>A0A1Y2MNX3_PSEAH</name>
<gene>
    <name evidence="2" type="ORF">BG845_05145</name>
</gene>
<dbReference type="OrthoDB" id="9806213at2"/>
<proteinExistence type="predicted"/>
<dbReference type="InterPro" id="IPR018891">
    <property type="entry name" value="AIPR_C"/>
</dbReference>
<dbReference type="RefSeq" id="WP_085915285.1">
    <property type="nucleotide sequence ID" value="NZ_AP018920.1"/>
</dbReference>
<dbReference type="STRING" id="2074.BG845_05145"/>